<reference evidence="5" key="1">
    <citation type="submission" date="2019-02" db="EMBL/GenBank/DDBJ databases">
        <authorList>
            <person name="Gruber-Vodicka R. H."/>
            <person name="Seah K. B. B."/>
        </authorList>
    </citation>
    <scope>NUCLEOTIDE SEQUENCE</scope>
    <source>
        <strain evidence="5">BECK_DK161</strain>
    </source>
</reference>
<dbReference type="EMBL" id="CAADEY010000096">
    <property type="protein sequence ID" value="VFJ62385.1"/>
    <property type="molecule type" value="Genomic_DNA"/>
</dbReference>
<accession>A0A450T6G0</accession>
<dbReference type="PANTHER" id="PTHR23150:SF19">
    <property type="entry name" value="FORMYLGLYCINE-GENERATING ENZYME"/>
    <property type="match status" value="1"/>
</dbReference>
<protein>
    <submittedName>
        <fullName evidence="5">Formylglycine-generating enzyme, required for sulfatase activity, contains SUMF1/FGE domain</fullName>
    </submittedName>
</protein>
<feature type="coiled-coil region" evidence="1">
    <location>
        <begin position="539"/>
        <end position="587"/>
    </location>
</feature>
<keyword evidence="1" id="KW-0175">Coiled coil</keyword>
<dbReference type="InterPro" id="IPR042095">
    <property type="entry name" value="SUMF_sf"/>
</dbReference>
<dbReference type="AlphaFoldDB" id="A0A450T6G0"/>
<evidence type="ECO:0000259" key="4">
    <source>
        <dbReference type="Pfam" id="PF03781"/>
    </source>
</evidence>
<dbReference type="InterPro" id="IPR016187">
    <property type="entry name" value="CTDL_fold"/>
</dbReference>
<evidence type="ECO:0000256" key="1">
    <source>
        <dbReference type="SAM" id="Coils"/>
    </source>
</evidence>
<feature type="domain" description="Sulfatase-modifying factor enzyme-like" evidence="4">
    <location>
        <begin position="127"/>
        <end position="341"/>
    </location>
</feature>
<proteinExistence type="predicted"/>
<dbReference type="GO" id="GO:0120147">
    <property type="term" value="F:formylglycine-generating oxidase activity"/>
    <property type="evidence" value="ECO:0007669"/>
    <property type="project" value="TreeGrafter"/>
</dbReference>
<evidence type="ECO:0000256" key="2">
    <source>
        <dbReference type="SAM" id="MobiDB-lite"/>
    </source>
</evidence>
<keyword evidence="3" id="KW-0812">Transmembrane</keyword>
<dbReference type="Pfam" id="PF03781">
    <property type="entry name" value="FGE-sulfatase"/>
    <property type="match status" value="1"/>
</dbReference>
<feature type="compositionally biased region" description="Polar residues" evidence="2">
    <location>
        <begin position="379"/>
        <end position="390"/>
    </location>
</feature>
<dbReference type="PANTHER" id="PTHR23150">
    <property type="entry name" value="SULFATASE MODIFYING FACTOR 1, 2"/>
    <property type="match status" value="1"/>
</dbReference>
<sequence>MISTTSSLILRTQEPIRGDSAQRLFRFLSTLCLIFLGQAIGFPAFAGVSDQVTLNLPEGESITFRAVYLGIDGNKVFDARQISLGPVQQPSGAHGSPDVPSYKEYRVDTLLGGGFVGRRDGQPDWLYYLGETEVTESQWSKVMRWYAQMHREYQAPGAIDSRLPKTGLTVARIQLFIEALNEWLLRNQRHQLPKYRQAVAFARLPTEAEWEFAARGGIVTLLDDPDRFDAPHPYDDLGRHEWYKNSSGNELWEVTSRDLRNGQVGIQPNPLGLYDMLGNVEEITQSLFGPDYQQGRFGGYAIRGANYSSPESDVTAHRRGELLMFNKQGKSRSLAKVGFRLTLSTRISSAGFGLGEIDRAWQNYVRSGRRSLTRPGPSGASSPITQAQQDRSADLQAAVERLESGNRRLSQELSSLQKTQRECAADALAGKRAIQANARMRTQMDRLRDDLARRPRQRDYRQLADQLRSAGAESQRLSAEIRRLKGQLGQQSLSRAGQLEELDVCSDKLFQREQELISLKTELKSAANKRENTRLADRVTRLQYDNDALQDRLTEMEGKRTALERQQAEAEALVRNLTRQLDDKDRRIAAIRQGSALSQFRNTENLSRIRTNEMRYLKAEMQLASYNAFNAILELLRLELLANDVGVNDSAYRKKLSLAERYTNDYLRHIRLIVNDTEQALFPEVKAELLHTFRTDRDNAFDRRQIKTLDHVEEDVRDLKRGRIVSVRDIRTRFERRKSDY</sequence>
<name>A0A450T6G0_9GAMM</name>
<feature type="region of interest" description="Disordered" evidence="2">
    <location>
        <begin position="369"/>
        <end position="394"/>
    </location>
</feature>
<keyword evidence="3" id="KW-1133">Transmembrane helix</keyword>
<dbReference type="Gene3D" id="3.90.1580.10">
    <property type="entry name" value="paralog of FGE (formylglycine-generating enzyme)"/>
    <property type="match status" value="1"/>
</dbReference>
<organism evidence="5">
    <name type="scientific">Candidatus Kentrum sp. DK</name>
    <dbReference type="NCBI Taxonomy" id="2126562"/>
    <lineage>
        <taxon>Bacteria</taxon>
        <taxon>Pseudomonadati</taxon>
        <taxon>Pseudomonadota</taxon>
        <taxon>Gammaproteobacteria</taxon>
        <taxon>Candidatus Kentrum</taxon>
    </lineage>
</organism>
<dbReference type="InterPro" id="IPR005532">
    <property type="entry name" value="SUMF_dom"/>
</dbReference>
<keyword evidence="3" id="KW-0472">Membrane</keyword>
<evidence type="ECO:0000256" key="3">
    <source>
        <dbReference type="SAM" id="Phobius"/>
    </source>
</evidence>
<evidence type="ECO:0000313" key="5">
    <source>
        <dbReference type="EMBL" id="VFJ62385.1"/>
    </source>
</evidence>
<feature type="coiled-coil region" evidence="1">
    <location>
        <begin position="460"/>
        <end position="487"/>
    </location>
</feature>
<dbReference type="InterPro" id="IPR051043">
    <property type="entry name" value="Sulfatase_Mod_Factor_Kinase"/>
</dbReference>
<dbReference type="SUPFAM" id="SSF90257">
    <property type="entry name" value="Myosin rod fragments"/>
    <property type="match status" value="1"/>
</dbReference>
<dbReference type="SUPFAM" id="SSF56436">
    <property type="entry name" value="C-type lectin-like"/>
    <property type="match status" value="1"/>
</dbReference>
<feature type="transmembrane region" description="Helical" evidence="3">
    <location>
        <begin position="24"/>
        <end position="46"/>
    </location>
</feature>
<gene>
    <name evidence="5" type="ORF">BECKDK2373C_GA0170839_109611</name>
</gene>